<accession>A0A1H2ABF1</accession>
<dbReference type="Pfam" id="PF01810">
    <property type="entry name" value="LysE"/>
    <property type="match status" value="1"/>
</dbReference>
<dbReference type="PANTHER" id="PTHR30086:SF20">
    <property type="entry name" value="ARGININE EXPORTER PROTEIN ARGO-RELATED"/>
    <property type="match status" value="1"/>
</dbReference>
<dbReference type="InterPro" id="IPR001123">
    <property type="entry name" value="LeuE-type"/>
</dbReference>
<feature type="transmembrane region" description="Helical" evidence="6">
    <location>
        <begin position="40"/>
        <end position="61"/>
    </location>
</feature>
<dbReference type="GeneID" id="300210523"/>
<reference evidence="8" key="1">
    <citation type="submission" date="2016-10" db="EMBL/GenBank/DDBJ databases">
        <authorList>
            <person name="Varghese N."/>
            <person name="Submissions S."/>
        </authorList>
    </citation>
    <scope>NUCLEOTIDE SEQUENCE [LARGE SCALE GENOMIC DNA]</scope>
    <source>
        <strain evidence="8">ATCC 23835</strain>
    </source>
</reference>
<comment type="subcellular location">
    <subcellularLocation>
        <location evidence="1">Cell membrane</location>
        <topology evidence="1">Multi-pass membrane protein</topology>
    </subcellularLocation>
</comment>
<keyword evidence="4 6" id="KW-1133">Transmembrane helix</keyword>
<evidence type="ECO:0000256" key="5">
    <source>
        <dbReference type="ARBA" id="ARBA00023136"/>
    </source>
</evidence>
<keyword evidence="3 6" id="KW-0812">Transmembrane</keyword>
<sequence length="213" mass="23100">MYSQYLHEFIALATIHFIAVVAPGPDFAVTIRQSVRFGRLVGLLTAVGIGAGISVHVLYTLLGVGALMHSAPWLLPVAKLIGGGYILYLGINLLRSKPQAATTDIALQPADNASRQGLLRAFSTGFLTNATNPKATLFFLAIFTTVVSASTPLPIQAFYGLWMCGVNALWFILVSLLFSSERVRLAFLKMGHWFERSMGVVLILFAGRLMLSL</sequence>
<dbReference type="RefSeq" id="WP_090210730.1">
    <property type="nucleotide sequence ID" value="NZ_LT629777.1"/>
</dbReference>
<evidence type="ECO:0000256" key="1">
    <source>
        <dbReference type="ARBA" id="ARBA00004651"/>
    </source>
</evidence>
<feature type="transmembrane region" description="Helical" evidence="6">
    <location>
        <begin position="190"/>
        <end position="211"/>
    </location>
</feature>
<dbReference type="PANTHER" id="PTHR30086">
    <property type="entry name" value="ARGININE EXPORTER PROTEIN ARGO"/>
    <property type="match status" value="1"/>
</dbReference>
<keyword evidence="2" id="KW-1003">Cell membrane</keyword>
<dbReference type="PIRSF" id="PIRSF006324">
    <property type="entry name" value="LeuE"/>
    <property type="match status" value="1"/>
</dbReference>
<proteinExistence type="predicted"/>
<keyword evidence="5 6" id="KW-0472">Membrane</keyword>
<evidence type="ECO:0000256" key="2">
    <source>
        <dbReference type="ARBA" id="ARBA00022475"/>
    </source>
</evidence>
<evidence type="ECO:0000256" key="4">
    <source>
        <dbReference type="ARBA" id="ARBA00022989"/>
    </source>
</evidence>
<dbReference type="AlphaFoldDB" id="A0A1H2ABF1"/>
<dbReference type="EMBL" id="LT629777">
    <property type="protein sequence ID" value="SDT43243.1"/>
    <property type="molecule type" value="Genomic_DNA"/>
</dbReference>
<evidence type="ECO:0000313" key="8">
    <source>
        <dbReference type="Proteomes" id="UP000199524"/>
    </source>
</evidence>
<evidence type="ECO:0000256" key="3">
    <source>
        <dbReference type="ARBA" id="ARBA00022692"/>
    </source>
</evidence>
<organism evidence="7 8">
    <name type="scientific">Pseudomonas asplenii</name>
    <dbReference type="NCBI Taxonomy" id="53407"/>
    <lineage>
        <taxon>Bacteria</taxon>
        <taxon>Pseudomonadati</taxon>
        <taxon>Pseudomonadota</taxon>
        <taxon>Gammaproteobacteria</taxon>
        <taxon>Pseudomonadales</taxon>
        <taxon>Pseudomonadaceae</taxon>
        <taxon>Pseudomonas</taxon>
    </lineage>
</organism>
<keyword evidence="8" id="KW-1185">Reference proteome</keyword>
<name>A0A1H2ABF1_9PSED</name>
<evidence type="ECO:0000313" key="7">
    <source>
        <dbReference type="EMBL" id="SDT43243.1"/>
    </source>
</evidence>
<gene>
    <name evidence="7" type="ORF">SAMN05216598_5690</name>
</gene>
<dbReference type="GO" id="GO:0005886">
    <property type="term" value="C:plasma membrane"/>
    <property type="evidence" value="ECO:0007669"/>
    <property type="project" value="UniProtKB-SubCell"/>
</dbReference>
<feature type="transmembrane region" description="Helical" evidence="6">
    <location>
        <begin position="73"/>
        <end position="91"/>
    </location>
</feature>
<protein>
    <submittedName>
        <fullName evidence="7">Resistance to homoserine/threonine (RhtB) family protein</fullName>
    </submittedName>
</protein>
<feature type="transmembrane region" description="Helical" evidence="6">
    <location>
        <begin position="135"/>
        <end position="153"/>
    </location>
</feature>
<feature type="transmembrane region" description="Helical" evidence="6">
    <location>
        <begin position="6"/>
        <end position="28"/>
    </location>
</feature>
<feature type="transmembrane region" description="Helical" evidence="6">
    <location>
        <begin position="159"/>
        <end position="178"/>
    </location>
</feature>
<evidence type="ECO:0000256" key="6">
    <source>
        <dbReference type="SAM" id="Phobius"/>
    </source>
</evidence>
<dbReference type="GO" id="GO:0015171">
    <property type="term" value="F:amino acid transmembrane transporter activity"/>
    <property type="evidence" value="ECO:0007669"/>
    <property type="project" value="TreeGrafter"/>
</dbReference>
<dbReference type="Proteomes" id="UP000199524">
    <property type="component" value="Chromosome I"/>
</dbReference>